<dbReference type="EC" id="4.1.3.17" evidence="5"/>
<evidence type="ECO:0000256" key="13">
    <source>
        <dbReference type="PIRSR" id="PIRSR605493-1"/>
    </source>
</evidence>
<dbReference type="Proteomes" id="UP000216475">
    <property type="component" value="Unassembled WGS sequence"/>
</dbReference>
<evidence type="ECO:0000256" key="9">
    <source>
        <dbReference type="ARBA" id="ARBA00029596"/>
    </source>
</evidence>
<evidence type="ECO:0000256" key="4">
    <source>
        <dbReference type="ARBA" id="ARBA00011233"/>
    </source>
</evidence>
<dbReference type="Gene3D" id="3.50.30.40">
    <property type="entry name" value="Ribonuclease E inhibitor RraA/RraA-like"/>
    <property type="match status" value="1"/>
</dbReference>
<evidence type="ECO:0000313" key="16">
    <source>
        <dbReference type="Proteomes" id="UP000216475"/>
    </source>
</evidence>
<evidence type="ECO:0000313" key="14">
    <source>
        <dbReference type="EMBL" id="PAE00863.1"/>
    </source>
</evidence>
<comment type="cofactor">
    <cofactor evidence="13">
        <name>Mg(2+)</name>
        <dbReference type="ChEBI" id="CHEBI:18420"/>
    </cofactor>
</comment>
<gene>
    <name evidence="14" type="ORF">CHH48_05105</name>
    <name evidence="15" type="ORF">CHI12_03175</name>
</gene>
<keyword evidence="13" id="KW-0460">Magnesium</keyword>
<feature type="binding site" evidence="13">
    <location>
        <begin position="90"/>
        <end position="93"/>
    </location>
    <ligand>
        <name>substrate</name>
    </ligand>
</feature>
<protein>
    <recommendedName>
        <fullName evidence="7">Putative 4-hydroxy-4-methyl-2-oxoglutarate aldolase</fullName>
        <ecNumber evidence="6">4.1.1.112</ecNumber>
        <ecNumber evidence="5">4.1.3.17</ecNumber>
    </recommendedName>
    <alternativeName>
        <fullName evidence="11">Oxaloacetate decarboxylase</fullName>
    </alternativeName>
    <alternativeName>
        <fullName evidence="9">Regulator of ribonuclease activity homolog</fullName>
    </alternativeName>
    <alternativeName>
        <fullName evidence="10">RraA-like protein</fullName>
    </alternativeName>
</protein>
<comment type="cofactor">
    <cofactor evidence="2">
        <name>a divalent metal cation</name>
        <dbReference type="ChEBI" id="CHEBI:60240"/>
    </cofactor>
</comment>
<proteinExistence type="inferred from homology"/>
<evidence type="ECO:0000256" key="6">
    <source>
        <dbReference type="ARBA" id="ARBA00012947"/>
    </source>
</evidence>
<comment type="catalytic activity">
    <reaction evidence="12">
        <text>oxaloacetate + H(+) = pyruvate + CO2</text>
        <dbReference type="Rhea" id="RHEA:15641"/>
        <dbReference type="ChEBI" id="CHEBI:15361"/>
        <dbReference type="ChEBI" id="CHEBI:15378"/>
        <dbReference type="ChEBI" id="CHEBI:16452"/>
        <dbReference type="ChEBI" id="CHEBI:16526"/>
        <dbReference type="EC" id="4.1.1.112"/>
    </reaction>
</comment>
<dbReference type="PANTHER" id="PTHR33254">
    <property type="entry name" value="4-HYDROXY-4-METHYL-2-OXOGLUTARATE ALDOLASE 3-RELATED"/>
    <property type="match status" value="1"/>
</dbReference>
<dbReference type="SUPFAM" id="SSF89562">
    <property type="entry name" value="RraA-like"/>
    <property type="match status" value="1"/>
</dbReference>
<evidence type="ECO:0000256" key="2">
    <source>
        <dbReference type="ARBA" id="ARBA00001968"/>
    </source>
</evidence>
<keyword evidence="15" id="KW-0489">Methyltransferase</keyword>
<dbReference type="GO" id="GO:0008948">
    <property type="term" value="F:oxaloacetate decarboxylase activity"/>
    <property type="evidence" value="ECO:0007669"/>
    <property type="project" value="UniProtKB-EC"/>
</dbReference>
<evidence type="ECO:0000256" key="5">
    <source>
        <dbReference type="ARBA" id="ARBA00012213"/>
    </source>
</evidence>
<comment type="subunit">
    <text evidence="4">Homotrimer.</text>
</comment>
<dbReference type="InterPro" id="IPR005493">
    <property type="entry name" value="RraA/RraA-like"/>
</dbReference>
<sequence>METVSLLPIDFIERAKKLNTTLLADVMDCTGSMDYRIKPVSSGMEIVGTAMTVSLRPGDNLFLHQAIYSAKKGHVLVVDGKGHTNNAYLGELMASSAQALGVEGIVVDGLVRDKKALHELKFPIYSKGFNPNGPFKDGPGEINEVISCGGIRVAPGDLVVGDDDGVVVVPADQIDEVLRKASEKLSYEEKRLEAIAKYSHQEHPDPMSLAPKWLESKIKQYQE</sequence>
<dbReference type="EC" id="4.1.1.112" evidence="6"/>
<evidence type="ECO:0000256" key="11">
    <source>
        <dbReference type="ARBA" id="ARBA00032305"/>
    </source>
</evidence>
<dbReference type="CDD" id="cd16841">
    <property type="entry name" value="RraA_family"/>
    <property type="match status" value="1"/>
</dbReference>
<feature type="binding site" evidence="13">
    <location>
        <position position="112"/>
    </location>
    <ligand>
        <name>substrate</name>
    </ligand>
</feature>
<dbReference type="GO" id="GO:0046872">
    <property type="term" value="F:metal ion binding"/>
    <property type="evidence" value="ECO:0007669"/>
    <property type="project" value="UniProtKB-KW"/>
</dbReference>
<evidence type="ECO:0000256" key="1">
    <source>
        <dbReference type="ARBA" id="ARBA00001342"/>
    </source>
</evidence>
<dbReference type="OrthoDB" id="9784786at2"/>
<organism evidence="15 16">
    <name type="scientific">Terribacillus saccharophilus</name>
    <dbReference type="NCBI Taxonomy" id="361277"/>
    <lineage>
        <taxon>Bacteria</taxon>
        <taxon>Bacillati</taxon>
        <taxon>Bacillota</taxon>
        <taxon>Bacilli</taxon>
        <taxon>Bacillales</taxon>
        <taxon>Bacillaceae</taxon>
        <taxon>Terribacillus</taxon>
    </lineage>
</organism>
<evidence type="ECO:0000256" key="12">
    <source>
        <dbReference type="ARBA" id="ARBA00047973"/>
    </source>
</evidence>
<evidence type="ECO:0000256" key="10">
    <source>
        <dbReference type="ARBA" id="ARBA00030169"/>
    </source>
</evidence>
<keyword evidence="17" id="KW-1185">Reference proteome</keyword>
<dbReference type="EMBL" id="NPBJ01000006">
    <property type="protein sequence ID" value="PAE00863.1"/>
    <property type="molecule type" value="Genomic_DNA"/>
</dbReference>
<comment type="catalytic activity">
    <reaction evidence="1">
        <text>4-hydroxy-4-methyl-2-oxoglutarate = 2 pyruvate</text>
        <dbReference type="Rhea" id="RHEA:22748"/>
        <dbReference type="ChEBI" id="CHEBI:15361"/>
        <dbReference type="ChEBI" id="CHEBI:58276"/>
        <dbReference type="EC" id="4.1.3.17"/>
    </reaction>
</comment>
<evidence type="ECO:0000313" key="15">
    <source>
        <dbReference type="EMBL" id="PAE08996.1"/>
    </source>
</evidence>
<evidence type="ECO:0000256" key="3">
    <source>
        <dbReference type="ARBA" id="ARBA00008621"/>
    </source>
</evidence>
<comment type="caution">
    <text evidence="15">The sequence shown here is derived from an EMBL/GenBank/DDBJ whole genome shotgun (WGS) entry which is preliminary data.</text>
</comment>
<dbReference type="Pfam" id="PF03737">
    <property type="entry name" value="RraA-like"/>
    <property type="match status" value="1"/>
</dbReference>
<dbReference type="EMBL" id="NPBH01000011">
    <property type="protein sequence ID" value="PAE08996.1"/>
    <property type="molecule type" value="Genomic_DNA"/>
</dbReference>
<keyword evidence="15" id="KW-0808">Transferase</keyword>
<dbReference type="PANTHER" id="PTHR33254:SF4">
    <property type="entry name" value="4-HYDROXY-4-METHYL-2-OXOGLUTARATE ALDOLASE 3-RELATED"/>
    <property type="match status" value="1"/>
</dbReference>
<reference evidence="16 17" key="1">
    <citation type="submission" date="2017-07" db="EMBL/GenBank/DDBJ databases">
        <title>Isolation and whole genome analysis of endospore-forming bacteria from heroin.</title>
        <authorList>
            <person name="Kalinowski J."/>
            <person name="Ahrens B."/>
            <person name="Al-Dilaimi A."/>
            <person name="Winkler A."/>
            <person name="Wibberg D."/>
            <person name="Schleenbecker U."/>
            <person name="Ruckert C."/>
            <person name="Wolfel R."/>
            <person name="Grass G."/>
        </authorList>
    </citation>
    <scope>NUCLEOTIDE SEQUENCE [LARGE SCALE GENOMIC DNA]</scope>
    <source>
        <strain evidence="15 16">7509</strain>
        <strain evidence="14 17">7517-1</strain>
    </source>
</reference>
<comment type="function">
    <text evidence="8">Catalyzes the aldol cleavage of 4-hydroxy-4-methyl-2-oxoglutarate (HMG) into 2 molecules of pyruvate. Also contains a secondary oxaloacetate (OAA) decarboxylase activity due to the common pyruvate enolate transition state formed following C-C bond cleavage in the retro-aldol and decarboxylation reactions.</text>
</comment>
<dbReference type="GO" id="GO:0032259">
    <property type="term" value="P:methylation"/>
    <property type="evidence" value="ECO:0007669"/>
    <property type="project" value="UniProtKB-KW"/>
</dbReference>
<dbReference type="InterPro" id="IPR036704">
    <property type="entry name" value="RraA/RraA-like_sf"/>
</dbReference>
<evidence type="ECO:0000256" key="7">
    <source>
        <dbReference type="ARBA" id="ARBA00016549"/>
    </source>
</evidence>
<dbReference type="Proteomes" id="UP000216852">
    <property type="component" value="Unassembled WGS sequence"/>
</dbReference>
<dbReference type="RefSeq" id="WP_095218247.1">
    <property type="nucleotide sequence ID" value="NZ_JBIVTN010000001.1"/>
</dbReference>
<evidence type="ECO:0000256" key="8">
    <source>
        <dbReference type="ARBA" id="ARBA00025046"/>
    </source>
</evidence>
<name>A0A268HGJ6_9BACI</name>
<keyword evidence="13" id="KW-0479">Metal-binding</keyword>
<dbReference type="GO" id="GO:0047443">
    <property type="term" value="F:4-hydroxy-4-methyl-2-oxoglutarate aldolase activity"/>
    <property type="evidence" value="ECO:0007669"/>
    <property type="project" value="UniProtKB-EC"/>
</dbReference>
<evidence type="ECO:0000313" key="17">
    <source>
        <dbReference type="Proteomes" id="UP000216852"/>
    </source>
</evidence>
<dbReference type="AlphaFoldDB" id="A0A268HGJ6"/>
<dbReference type="GO" id="GO:0008168">
    <property type="term" value="F:methyltransferase activity"/>
    <property type="evidence" value="ECO:0007669"/>
    <property type="project" value="UniProtKB-KW"/>
</dbReference>
<feature type="binding site" evidence="13">
    <location>
        <position position="113"/>
    </location>
    <ligand>
        <name>Mg(2+)</name>
        <dbReference type="ChEBI" id="CHEBI:18420"/>
    </ligand>
</feature>
<comment type="similarity">
    <text evidence="3">Belongs to the class II aldolase/RraA-like family.</text>
</comment>
<accession>A0A268HGJ6</accession>